<gene>
    <name evidence="2" type="ORF">K444DRAFT_299656</name>
</gene>
<feature type="compositionally biased region" description="Low complexity" evidence="1">
    <location>
        <begin position="96"/>
        <end position="108"/>
    </location>
</feature>
<feature type="region of interest" description="Disordered" evidence="1">
    <location>
        <begin position="1"/>
        <end position="50"/>
    </location>
</feature>
<feature type="compositionally biased region" description="Low complexity" evidence="1">
    <location>
        <begin position="32"/>
        <end position="50"/>
    </location>
</feature>
<dbReference type="AlphaFoldDB" id="A0A2J6SF83"/>
<feature type="compositionally biased region" description="Low complexity" evidence="1">
    <location>
        <begin position="1"/>
        <end position="20"/>
    </location>
</feature>
<dbReference type="STRING" id="1095630.A0A2J6SF83"/>
<dbReference type="PANTHER" id="PTHR39596:SF4">
    <property type="entry name" value="HET DOMAIN PROTEIN (AFU_ORTHOLOGUE AFUA_3G03140)-RELATED"/>
    <property type="match status" value="1"/>
</dbReference>
<evidence type="ECO:0008006" key="4">
    <source>
        <dbReference type="Google" id="ProtNLM"/>
    </source>
</evidence>
<proteinExistence type="predicted"/>
<reference evidence="2 3" key="1">
    <citation type="submission" date="2016-04" db="EMBL/GenBank/DDBJ databases">
        <title>A degradative enzymes factory behind the ericoid mycorrhizal symbiosis.</title>
        <authorList>
            <consortium name="DOE Joint Genome Institute"/>
            <person name="Martino E."/>
            <person name="Morin E."/>
            <person name="Grelet G."/>
            <person name="Kuo A."/>
            <person name="Kohler A."/>
            <person name="Daghino S."/>
            <person name="Barry K."/>
            <person name="Choi C."/>
            <person name="Cichocki N."/>
            <person name="Clum A."/>
            <person name="Copeland A."/>
            <person name="Hainaut M."/>
            <person name="Haridas S."/>
            <person name="Labutti K."/>
            <person name="Lindquist E."/>
            <person name="Lipzen A."/>
            <person name="Khouja H.-R."/>
            <person name="Murat C."/>
            <person name="Ohm R."/>
            <person name="Olson A."/>
            <person name="Spatafora J."/>
            <person name="Veneault-Fourrey C."/>
            <person name="Henrissat B."/>
            <person name="Grigoriev I."/>
            <person name="Martin F."/>
            <person name="Perotto S."/>
        </authorList>
    </citation>
    <scope>NUCLEOTIDE SEQUENCE [LARGE SCALE GENOMIC DNA]</scope>
    <source>
        <strain evidence="2 3">E</strain>
    </source>
</reference>
<dbReference type="RefSeq" id="XP_024726317.1">
    <property type="nucleotide sequence ID" value="XM_024871708.1"/>
</dbReference>
<sequence length="1118" mass="126747">MSRSPQSLRSPRLLSPQRSPGHSLTSPPQLPASHAYSSSSTSSNISSARSQSVDLLDELERLVKSKMGWSTMRDASEVDNSMAMSWSQTRDDASVKSDSSGVTSDSSLSGKYGHGVTKTFRPCLIDFKEELKKNEFPLGLKTAIEDGCRSLYRAVSAVTQRRGSDASGFISPTSLNSDHQSLIGHNFYFEELDKAYTMLMPVALDSKTKHDPLPRSERNDYVGEIDSLLKRLPVHPRQLPSDMLSRIGSSRPRLGNLTSVSEWSKLDIVRVPATREVRLASLKTLRSEIEIKPNILPYINASAHLINEALKHLLSSPKQDENYWLVVITFLWSSWQRATMLHLHSLLDGNLRRGFNPTSQARLLRLQAVNLFKGVEKIDLEGDKPDDICNWAWLVLRNDSALVPQDFRYFLEVYRQSATTFGRCIDHSSCHGSSPHFCNRAENPPRGQHITACASQTCARITWDRESWHAVGRTAHEDDTSADVEIECVDEELAYIALNSRAVCLALQSNKLCYTAVTSSTIAFSHVTAHGREGSPDDGIPRCWHEQCAAISTELGGKSYWIDNSCIPGEEEHQPVRKKIIDEINDIFSTSKAVVICDKDLMDIDIPGDLDLDKLDSKAIDLPAQNPNVRLLELIVARFIVSDWNMRAWPLLEGIRGKQNLQLLFARNKVLSLASVLKVVCRHARLDLAILGLTLRHLLPWKKPRALDYAHLAPRHVPAREATKLLSYRSARRYGDRRIIQTLLEGRTPSSFFGSPTYRRSNAFSWFQNAKTLVEINKWLVKSNTGNGIKRNEPLLVVNALPAVISTSDRPRDGEEDFISWAPELPQTYLSFDDSQLHLRMAFSGRQKRREESPEFQNIAHVMVNWNALLIDGDDSAESLSGQSQDVLELFQKARELYKKCVILFPNGSFELSHMCKVGICGYNGRREVIAGQLKDSERTFLDENFWHWLGVRSWNTQMQSRPCTMQHVIFLPDKQEHGRYEPLSIPPRVSRALRRNDFRGIFDEVPERMQPFDSFRVHYEQSPSRFDMDITSSIQIETYQSVVVQHFLEDDMIRTDVGAPRWEEFVQVEKLNDLIIGPDEVPNFIQALKNLQHSAENSSFRNNMELTAIIKRQSSQT</sequence>
<protein>
    <recommendedName>
        <fullName evidence="4">Heterokaryon incompatibility domain-containing protein</fullName>
    </recommendedName>
</protein>
<evidence type="ECO:0000313" key="2">
    <source>
        <dbReference type="EMBL" id="PMD49413.1"/>
    </source>
</evidence>
<accession>A0A2J6SF83</accession>
<feature type="region of interest" description="Disordered" evidence="1">
    <location>
        <begin position="80"/>
        <end position="108"/>
    </location>
</feature>
<organism evidence="2 3">
    <name type="scientific">Hyaloscypha bicolor E</name>
    <dbReference type="NCBI Taxonomy" id="1095630"/>
    <lineage>
        <taxon>Eukaryota</taxon>
        <taxon>Fungi</taxon>
        <taxon>Dikarya</taxon>
        <taxon>Ascomycota</taxon>
        <taxon>Pezizomycotina</taxon>
        <taxon>Leotiomycetes</taxon>
        <taxon>Helotiales</taxon>
        <taxon>Hyaloscyphaceae</taxon>
        <taxon>Hyaloscypha</taxon>
        <taxon>Hyaloscypha bicolor</taxon>
    </lineage>
</organism>
<evidence type="ECO:0000313" key="3">
    <source>
        <dbReference type="Proteomes" id="UP000235371"/>
    </source>
</evidence>
<evidence type="ECO:0000256" key="1">
    <source>
        <dbReference type="SAM" id="MobiDB-lite"/>
    </source>
</evidence>
<name>A0A2J6SF83_9HELO</name>
<keyword evidence="3" id="KW-1185">Reference proteome</keyword>
<dbReference type="InParanoid" id="A0A2J6SF83"/>
<dbReference type="OrthoDB" id="3499582at2759"/>
<dbReference type="Proteomes" id="UP000235371">
    <property type="component" value="Unassembled WGS sequence"/>
</dbReference>
<dbReference type="GeneID" id="36579790"/>
<dbReference type="PANTHER" id="PTHR39596">
    <property type="match status" value="1"/>
</dbReference>
<dbReference type="EMBL" id="KZ613921">
    <property type="protein sequence ID" value="PMD49413.1"/>
    <property type="molecule type" value="Genomic_DNA"/>
</dbReference>